<keyword evidence="1" id="KW-0732">Signal</keyword>
<name>A0A3N4PP41_9BACT</name>
<comment type="caution">
    <text evidence="2">The sequence shown here is derived from an EMBL/GenBank/DDBJ whole genome shotgun (WGS) entry which is preliminary data.</text>
</comment>
<keyword evidence="3" id="KW-1185">Reference proteome</keyword>
<gene>
    <name evidence="2" type="ORF">EGT74_15380</name>
</gene>
<reference evidence="2 3" key="1">
    <citation type="submission" date="2018-11" db="EMBL/GenBank/DDBJ databases">
        <title>Chitinophaga lutea sp.nov., isolate from arsenic contaminated soil.</title>
        <authorList>
            <person name="Zong Y."/>
        </authorList>
    </citation>
    <scope>NUCLEOTIDE SEQUENCE [LARGE SCALE GENOMIC DNA]</scope>
    <source>
        <strain evidence="2 3">ZY74</strain>
    </source>
</reference>
<sequence length="1142" mass="125986">MLRKVLTCLALISANFSFGQEKPIIPPAPNAVNLAYNTEISMGLYTGTPQISIPVWTVNAGALQLPISLSYTSGGVKVADMASWCGLGWNLNAGGVVTRSVLGLPDETPTFGYIEYNVPPMTNENQPAYVAMADGGIDSQQDLFFFNMPGGSGRFVFDKTGTPQLIPKKNYKITKGSIAGYQFSEPSGNAYCISEWEIVDDKGIIYRFKDYEKTGASSRNIGGSAGGFSSRNINSWYLTEMEAPTGEKIVFNYATVDLSYDLAPGKTFNIRLSGTCDYPANTSIQRQFINTKRLTSIEFPDGKIRFVPTAMGRADFVGDHALDKIIIENKQGHIKKQFKLDYKYLVGNSLMDYTSINPAGENNFFVASTLTPSPSFNRRLMLMKCTEQDANGVALNNGQSFDYHTSIGLPNRASEFADHWGFANKADEPLSEAPYVLINPSQMGSPSPEVYIGGKNVDFQYAKEGSLYKINHSTGGSTEYEFESNDAGPSPFIPRKVTKSPAIHSVGISHYNYNVDGWYDQYNYVMRPDGNGNTVRNYYVEFSVATNSTSTAQVQLADIPYYPSSGLNFYIENVVSNSVLWRGYSDGTYNVNLPAGVYRLYHCPSYALLNSPQNPDQQKQHTATITGLYEITSEEGTQGQPPKVGGIRVKKEKQYDPVSQQTLYKTYKYVLDGSSGQLLSAPVYKYEFDVKDNNNLGNPCKYIGVSFNSVNSLSTTHNSYVGYQFVEEQAVSASGEPLGKTEYSFTGPNESPDLLFRNTGEASGFTYYDAANPPADRRDWLRGFLVQRQDYEYKNLAYTPVRKIVNVYNKTLAPASNGIQVNVQTRNLSNGLHDLTVIQYSHYSGTIFLEQTEETLYNGSASIKTTTTIENSVKSLLPVSKTFAKSDGSLSKEQYTYPKEYAAGNAAIDNLVNRNIVSVPIETVKLKVQPAGSVSITGGTLTNYYPTGGGKIQSVSLLETNTAIPLSSFKFSNAPSGQLPTSLNASVFAADTRYQPSALFNSYDANGNVTEMQKVNHPKEVYLWGYNGVYPVAKVIGSDYTTVSGIINQSILDNANGQYNDQQIRDELNKIRTWFSGNQHVSVTTYTYSPLLGMTSQSDANNRTTYYEYDSFGRLILVRDQNNMILKKICYNYAGQPGNCLP</sequence>
<evidence type="ECO:0000313" key="2">
    <source>
        <dbReference type="EMBL" id="RPE08429.1"/>
    </source>
</evidence>
<feature type="signal peptide" evidence="1">
    <location>
        <begin position="1"/>
        <end position="19"/>
    </location>
</feature>
<feature type="chain" id="PRO_5017986816" description="RHS repeat protein" evidence="1">
    <location>
        <begin position="20"/>
        <end position="1142"/>
    </location>
</feature>
<dbReference type="RefSeq" id="WP_123847433.1">
    <property type="nucleotide sequence ID" value="NZ_RPDH01000002.1"/>
</dbReference>
<organism evidence="2 3">
    <name type="scientific">Chitinophaga lutea</name>
    <dbReference type="NCBI Taxonomy" id="2488634"/>
    <lineage>
        <taxon>Bacteria</taxon>
        <taxon>Pseudomonadati</taxon>
        <taxon>Bacteroidota</taxon>
        <taxon>Chitinophagia</taxon>
        <taxon>Chitinophagales</taxon>
        <taxon>Chitinophagaceae</taxon>
        <taxon>Chitinophaga</taxon>
    </lineage>
</organism>
<evidence type="ECO:0008006" key="4">
    <source>
        <dbReference type="Google" id="ProtNLM"/>
    </source>
</evidence>
<proteinExistence type="predicted"/>
<evidence type="ECO:0000313" key="3">
    <source>
        <dbReference type="Proteomes" id="UP000278351"/>
    </source>
</evidence>
<protein>
    <recommendedName>
        <fullName evidence="4">RHS repeat protein</fullName>
    </recommendedName>
</protein>
<dbReference type="OrthoDB" id="680656at2"/>
<evidence type="ECO:0000256" key="1">
    <source>
        <dbReference type="SAM" id="SignalP"/>
    </source>
</evidence>
<dbReference type="AlphaFoldDB" id="A0A3N4PP41"/>
<accession>A0A3N4PP41</accession>
<dbReference type="Proteomes" id="UP000278351">
    <property type="component" value="Unassembled WGS sequence"/>
</dbReference>
<dbReference type="EMBL" id="RPDH01000002">
    <property type="protein sequence ID" value="RPE08429.1"/>
    <property type="molecule type" value="Genomic_DNA"/>
</dbReference>